<dbReference type="SUPFAM" id="SSF143081">
    <property type="entry name" value="BB1717-like"/>
    <property type="match status" value="1"/>
</dbReference>
<feature type="compositionally biased region" description="Polar residues" evidence="8">
    <location>
        <begin position="241"/>
        <end position="250"/>
    </location>
</feature>
<organism evidence="9 10">
    <name type="scientific">Phanerochaete sordida</name>
    <dbReference type="NCBI Taxonomy" id="48140"/>
    <lineage>
        <taxon>Eukaryota</taxon>
        <taxon>Fungi</taxon>
        <taxon>Dikarya</taxon>
        <taxon>Basidiomycota</taxon>
        <taxon>Agaricomycotina</taxon>
        <taxon>Agaricomycetes</taxon>
        <taxon>Polyporales</taxon>
        <taxon>Phanerochaetaceae</taxon>
        <taxon>Phanerochaete</taxon>
    </lineage>
</organism>
<keyword evidence="7" id="KW-0456">Lyase</keyword>
<evidence type="ECO:0000256" key="1">
    <source>
        <dbReference type="ARBA" id="ARBA00008136"/>
    </source>
</evidence>
<dbReference type="GO" id="GO:0003697">
    <property type="term" value="F:single-stranded DNA binding"/>
    <property type="evidence" value="ECO:0007669"/>
    <property type="project" value="InterPro"/>
</dbReference>
<dbReference type="PANTHER" id="PTHR13604:SF0">
    <property type="entry name" value="ABASIC SITE PROCESSING PROTEIN HMCES"/>
    <property type="match status" value="1"/>
</dbReference>
<feature type="compositionally biased region" description="Low complexity" evidence="8">
    <location>
        <begin position="261"/>
        <end position="278"/>
    </location>
</feature>
<dbReference type="AlphaFoldDB" id="A0A9P3LIL5"/>
<evidence type="ECO:0000256" key="3">
    <source>
        <dbReference type="ARBA" id="ARBA00022763"/>
    </source>
</evidence>
<evidence type="ECO:0000256" key="7">
    <source>
        <dbReference type="ARBA" id="ARBA00023239"/>
    </source>
</evidence>
<feature type="region of interest" description="Disordered" evidence="8">
    <location>
        <begin position="39"/>
        <end position="59"/>
    </location>
</feature>
<sequence length="442" mass="47492">MPHSPSHRTGKWQPTPCSARCAGDSYYTTWAHTKAPAPQSSRTRLLLGTPNRHGRHSARRSGVLSYAKGACLRFRDLGPKLMMMMMASTRFFVWRGRGKAAQPFYVWDKAAPVVLLAGLYDVVDSPEGTFTLLYHADNAHPESLSPIVLDDPAALSTWLDTRSQTWGPSLEQLMNPATSIYNFLSSYQVHPRIERERSSSPTMIHPISQRKDGIVAAFARQTARSAPSQTPTEPPARLSSPAHTVTTHDTSSQHDEPQPVTQPSQGAGSSTQSAASAPPGVPLRPRPVTQRAEPKRRGTRGSAKRGAPSRRGKRAHSRTPPQTAGPPAKRTRVQGAPQARDPSVEIVERPTVQAARESSPDIVEIPPPAWRTARANPRAAEAAGPSRAVGASTARPAGARVVERASSAPPSVMVASAAPSPSPPHDAKVKGKEPVRSRRGAA</sequence>
<comment type="similarity">
    <text evidence="1">Belongs to the SOS response-associated peptidase family.</text>
</comment>
<dbReference type="InterPro" id="IPR036590">
    <property type="entry name" value="SRAP-like"/>
</dbReference>
<keyword evidence="10" id="KW-1185">Reference proteome</keyword>
<evidence type="ECO:0000313" key="10">
    <source>
        <dbReference type="Proteomes" id="UP000703269"/>
    </source>
</evidence>
<gene>
    <name evidence="9" type="ORF">PsYK624_119870</name>
</gene>
<evidence type="ECO:0000256" key="5">
    <source>
        <dbReference type="ARBA" id="ARBA00023124"/>
    </source>
</evidence>
<proteinExistence type="inferred from homology"/>
<feature type="compositionally biased region" description="Polar residues" evidence="8">
    <location>
        <begin position="222"/>
        <end position="231"/>
    </location>
</feature>
<dbReference type="Pfam" id="PF02586">
    <property type="entry name" value="SRAP"/>
    <property type="match status" value="1"/>
</dbReference>
<dbReference type="InterPro" id="IPR003738">
    <property type="entry name" value="SRAP"/>
</dbReference>
<feature type="compositionally biased region" description="Low complexity" evidence="8">
    <location>
        <begin position="371"/>
        <end position="383"/>
    </location>
</feature>
<feature type="region of interest" description="Disordered" evidence="8">
    <location>
        <begin position="221"/>
        <end position="442"/>
    </location>
</feature>
<dbReference type="Proteomes" id="UP000703269">
    <property type="component" value="Unassembled WGS sequence"/>
</dbReference>
<feature type="compositionally biased region" description="Basic and acidic residues" evidence="8">
    <location>
        <begin position="425"/>
        <end position="436"/>
    </location>
</feature>
<protein>
    <recommendedName>
        <fullName evidence="11">DUF159-domain-containing protein</fullName>
    </recommendedName>
</protein>
<feature type="compositionally biased region" description="Low complexity" evidence="8">
    <location>
        <begin position="405"/>
        <end position="419"/>
    </location>
</feature>
<dbReference type="OrthoDB" id="2111841at2759"/>
<evidence type="ECO:0008006" key="11">
    <source>
        <dbReference type="Google" id="ProtNLM"/>
    </source>
</evidence>
<comment type="caution">
    <text evidence="9">The sequence shown here is derived from an EMBL/GenBank/DDBJ whole genome shotgun (WGS) entry which is preliminary data.</text>
</comment>
<evidence type="ECO:0000313" key="9">
    <source>
        <dbReference type="EMBL" id="GJE95799.1"/>
    </source>
</evidence>
<evidence type="ECO:0000256" key="8">
    <source>
        <dbReference type="SAM" id="MobiDB-lite"/>
    </source>
</evidence>
<keyword evidence="2" id="KW-0645">Protease</keyword>
<feature type="compositionally biased region" description="Basic residues" evidence="8">
    <location>
        <begin position="297"/>
        <end position="317"/>
    </location>
</feature>
<accession>A0A9P3LIL5</accession>
<evidence type="ECO:0000256" key="2">
    <source>
        <dbReference type="ARBA" id="ARBA00022670"/>
    </source>
</evidence>
<keyword evidence="5" id="KW-0190">Covalent protein-DNA linkage</keyword>
<dbReference type="GO" id="GO:0006508">
    <property type="term" value="P:proteolysis"/>
    <property type="evidence" value="ECO:0007669"/>
    <property type="project" value="UniProtKB-KW"/>
</dbReference>
<dbReference type="GO" id="GO:0008233">
    <property type="term" value="F:peptidase activity"/>
    <property type="evidence" value="ECO:0007669"/>
    <property type="project" value="UniProtKB-KW"/>
</dbReference>
<reference evidence="9 10" key="1">
    <citation type="submission" date="2021-08" db="EMBL/GenBank/DDBJ databases">
        <title>Draft Genome Sequence of Phanerochaete sordida strain YK-624.</title>
        <authorList>
            <person name="Mori T."/>
            <person name="Dohra H."/>
            <person name="Suzuki T."/>
            <person name="Kawagishi H."/>
            <person name="Hirai H."/>
        </authorList>
    </citation>
    <scope>NUCLEOTIDE SEQUENCE [LARGE SCALE GENOMIC DNA]</scope>
    <source>
        <strain evidence="9 10">YK-624</strain>
    </source>
</reference>
<dbReference type="GO" id="GO:0016829">
    <property type="term" value="F:lyase activity"/>
    <property type="evidence" value="ECO:0007669"/>
    <property type="project" value="UniProtKB-KW"/>
</dbReference>
<keyword evidence="6" id="KW-0238">DNA-binding</keyword>
<dbReference type="PANTHER" id="PTHR13604">
    <property type="entry name" value="DC12-RELATED"/>
    <property type="match status" value="1"/>
</dbReference>
<name>A0A9P3LIL5_9APHY</name>
<keyword evidence="3" id="KW-0227">DNA damage</keyword>
<evidence type="ECO:0000256" key="6">
    <source>
        <dbReference type="ARBA" id="ARBA00023125"/>
    </source>
</evidence>
<dbReference type="EMBL" id="BPQB01000052">
    <property type="protein sequence ID" value="GJE95799.1"/>
    <property type="molecule type" value="Genomic_DNA"/>
</dbReference>
<dbReference type="GO" id="GO:0106300">
    <property type="term" value="P:protein-DNA covalent cross-linking repair"/>
    <property type="evidence" value="ECO:0007669"/>
    <property type="project" value="InterPro"/>
</dbReference>
<dbReference type="Gene3D" id="3.90.1680.10">
    <property type="entry name" value="SOS response associated peptidase-like"/>
    <property type="match status" value="1"/>
</dbReference>
<keyword evidence="4" id="KW-0378">Hydrolase</keyword>
<evidence type="ECO:0000256" key="4">
    <source>
        <dbReference type="ARBA" id="ARBA00022801"/>
    </source>
</evidence>